<dbReference type="Pfam" id="PF03478">
    <property type="entry name" value="Beta-prop_KIB1-4"/>
    <property type="match status" value="1"/>
</dbReference>
<dbReference type="Gramene" id="TRITD3Bv1G251900.1">
    <property type="protein sequence ID" value="TRITD3Bv1G251900.1"/>
    <property type="gene ID" value="TRITD3Bv1G251900"/>
</dbReference>
<dbReference type="PANTHER" id="PTHR33165">
    <property type="entry name" value="F-BOX DOMAIN CONTAINING PROTEIN-LIKE-RELATED"/>
    <property type="match status" value="1"/>
</dbReference>
<evidence type="ECO:0000313" key="3">
    <source>
        <dbReference type="Proteomes" id="UP000324705"/>
    </source>
</evidence>
<protein>
    <recommendedName>
        <fullName evidence="1">KIB1-4 beta-propeller domain-containing protein</fullName>
    </recommendedName>
</protein>
<accession>A0A9R1S8Y4</accession>
<dbReference type="InterPro" id="IPR005174">
    <property type="entry name" value="KIB1-4_b-propeller"/>
</dbReference>
<reference evidence="2 3" key="1">
    <citation type="submission" date="2017-09" db="EMBL/GenBank/DDBJ databases">
        <authorList>
            <consortium name="International Durum Wheat Genome Sequencing Consortium (IDWGSC)"/>
            <person name="Milanesi L."/>
        </authorList>
    </citation>
    <scope>NUCLEOTIDE SEQUENCE [LARGE SCALE GENOMIC DNA]</scope>
    <source>
        <strain evidence="3">cv. Svevo</strain>
    </source>
</reference>
<sequence length="423" mass="46772">MLQELDRAAMAAVPSEVPTPLASTILLPAKRVKQDPSCREPSSAVPAMEAAGWSTLSGDLVRRIADSFLANNDLDYYMSVRGVCPTWRATTDDSSSDTRDSGFHPHTWIVLDEDFQRDGRRVLLNTLTGRFLRKKLPVLLDYYIIGTSRGFFVLADRSPPHAACVFNPLTGCVVRFAAPVPREVGLSEVDSLLALALFCDSSRTIYKAAPDSERFIAVKMRSKKPAVYDCFRKAAVGGVYAEISALKSIAVAEMITFLPMFNAIAAQMQNRGYPEFPSDLPRDVKDIQSSLVVLSGQMLIVLGAPFPFVCQVDIDATELEPLVSIGRFAIFISNRRCLAVDTDMFPSIEANCVYFIQLLGSSAYICKSNIEDRKVQRISESPDFVKRGKRFVLVACRPFTVIQLLSSYTINIPDSQLALQQMP</sequence>
<gene>
    <name evidence="2" type="ORF">TRITD_3Bv1G251900</name>
</gene>
<dbReference type="EMBL" id="LT934116">
    <property type="protein sequence ID" value="VAH84596.1"/>
    <property type="molecule type" value="Genomic_DNA"/>
</dbReference>
<dbReference type="PANTHER" id="PTHR33165:SF96">
    <property type="entry name" value="DUF295 DOMAIN-CONTAINING PROTEIN"/>
    <property type="match status" value="1"/>
</dbReference>
<dbReference type="OMA" id="NRRCLAV"/>
<evidence type="ECO:0000313" key="2">
    <source>
        <dbReference type="EMBL" id="VAH84596.1"/>
    </source>
</evidence>
<name>A0A9R1S8Y4_TRITD</name>
<keyword evidence="3" id="KW-1185">Reference proteome</keyword>
<feature type="domain" description="KIB1-4 beta-propeller" evidence="1">
    <location>
        <begin position="130"/>
        <end position="356"/>
    </location>
</feature>
<proteinExistence type="predicted"/>
<dbReference type="Proteomes" id="UP000324705">
    <property type="component" value="Chromosome 3B"/>
</dbReference>
<dbReference type="AlphaFoldDB" id="A0A9R1S8Y4"/>
<evidence type="ECO:0000259" key="1">
    <source>
        <dbReference type="Pfam" id="PF03478"/>
    </source>
</evidence>
<organism evidence="2 3">
    <name type="scientific">Triticum turgidum subsp. durum</name>
    <name type="common">Durum wheat</name>
    <name type="synonym">Triticum durum</name>
    <dbReference type="NCBI Taxonomy" id="4567"/>
    <lineage>
        <taxon>Eukaryota</taxon>
        <taxon>Viridiplantae</taxon>
        <taxon>Streptophyta</taxon>
        <taxon>Embryophyta</taxon>
        <taxon>Tracheophyta</taxon>
        <taxon>Spermatophyta</taxon>
        <taxon>Magnoliopsida</taxon>
        <taxon>Liliopsida</taxon>
        <taxon>Poales</taxon>
        <taxon>Poaceae</taxon>
        <taxon>BOP clade</taxon>
        <taxon>Pooideae</taxon>
        <taxon>Triticodae</taxon>
        <taxon>Triticeae</taxon>
        <taxon>Triticinae</taxon>
        <taxon>Triticum</taxon>
    </lineage>
</organism>